<keyword evidence="1" id="KW-0378">Hydrolase</keyword>
<protein>
    <submittedName>
        <fullName evidence="1">Alpha/beta hydrolase-fold protein</fullName>
    </submittedName>
</protein>
<reference evidence="1 2" key="1">
    <citation type="submission" date="2023-09" db="EMBL/GenBank/DDBJ databases">
        <title>Novel taxa isolated from Blanes Bay.</title>
        <authorList>
            <person name="Rey-Velasco X."/>
            <person name="Lucena T."/>
        </authorList>
    </citation>
    <scope>NUCLEOTIDE SEQUENCE [LARGE SCALE GENOMIC DNA]</scope>
    <source>
        <strain evidence="1 2">S356</strain>
    </source>
</reference>
<dbReference type="GO" id="GO:0016787">
    <property type="term" value="F:hydrolase activity"/>
    <property type="evidence" value="ECO:0007669"/>
    <property type="project" value="UniProtKB-KW"/>
</dbReference>
<dbReference type="PANTHER" id="PTHR48098:SF6">
    <property type="entry name" value="FERRI-BACILLIBACTIN ESTERASE BESA"/>
    <property type="match status" value="1"/>
</dbReference>
<evidence type="ECO:0000313" key="1">
    <source>
        <dbReference type="EMBL" id="MDT7833192.1"/>
    </source>
</evidence>
<evidence type="ECO:0000313" key="2">
    <source>
        <dbReference type="Proteomes" id="UP001257277"/>
    </source>
</evidence>
<name>A0ABU3LHX8_9FLAO</name>
<dbReference type="InterPro" id="IPR029058">
    <property type="entry name" value="AB_hydrolase_fold"/>
</dbReference>
<comment type="caution">
    <text evidence="1">The sequence shown here is derived from an EMBL/GenBank/DDBJ whole genome shotgun (WGS) entry which is preliminary data.</text>
</comment>
<dbReference type="Proteomes" id="UP001257277">
    <property type="component" value="Unassembled WGS sequence"/>
</dbReference>
<dbReference type="InterPro" id="IPR000801">
    <property type="entry name" value="Esterase-like"/>
</dbReference>
<organism evidence="1 2">
    <name type="scientific">Asprobacillus argus</name>
    <dbReference type="NCBI Taxonomy" id="3076534"/>
    <lineage>
        <taxon>Bacteria</taxon>
        <taxon>Pseudomonadati</taxon>
        <taxon>Bacteroidota</taxon>
        <taxon>Flavobacteriia</taxon>
        <taxon>Flavobacteriales</taxon>
        <taxon>Flavobacteriaceae</taxon>
        <taxon>Asprobacillus</taxon>
    </lineage>
</organism>
<dbReference type="SUPFAM" id="SSF53474">
    <property type="entry name" value="alpha/beta-Hydrolases"/>
    <property type="match status" value="1"/>
</dbReference>
<dbReference type="Pfam" id="PF00756">
    <property type="entry name" value="Esterase"/>
    <property type="match status" value="1"/>
</dbReference>
<gene>
    <name evidence="1" type="ORF">RQM59_12415</name>
</gene>
<proteinExistence type="predicted"/>
<dbReference type="PANTHER" id="PTHR48098">
    <property type="entry name" value="ENTEROCHELIN ESTERASE-RELATED"/>
    <property type="match status" value="1"/>
</dbReference>
<keyword evidence="2" id="KW-1185">Reference proteome</keyword>
<dbReference type="EMBL" id="JAVTTO010000004">
    <property type="protein sequence ID" value="MDT7833192.1"/>
    <property type="molecule type" value="Genomic_DNA"/>
</dbReference>
<dbReference type="InterPro" id="IPR050583">
    <property type="entry name" value="Mycobacterial_A85_antigen"/>
</dbReference>
<dbReference type="Gene3D" id="3.40.50.1820">
    <property type="entry name" value="alpha/beta hydrolase"/>
    <property type="match status" value="1"/>
</dbReference>
<sequence>MTSLKSFSIWIIALSTTLIFAKNNGKIVQQEVSGHQLSIYIPHEYSSAKKYKVIYINDGQWLFKRSESLQLDKKLDSLIAMNAIEPIIIVGIHSDRSRTENYVPYKIEGNPYFVSKAASYANTLTKEIIPFIDTRYSTIKKREGRAVFGFSFGGLNATWLAIHYPNSFSFSAGFSPSFWVNNHQIIKEVHTLKENTTFWFDIGTNEWNYYVPFIDLAIKQGGVYGKSIFYYEIPKGEHTIDHWKKRLPYPILVFAGKKAGKIEDWNIEIEVIKSTSRKGVFYQRINPIVTLTNGVKYSLADQATYILKNKKDGKLAADGRFAFDGQNDLSIVVSYKGFKEEIIIKYLDIQKLKKQ</sequence>
<accession>A0ABU3LHX8</accession>
<dbReference type="RefSeq" id="WP_349242441.1">
    <property type="nucleotide sequence ID" value="NZ_JAVTTO010000004.1"/>
</dbReference>